<protein>
    <recommendedName>
        <fullName evidence="3">UBX domain-containing protein</fullName>
    </recommendedName>
</protein>
<sequence length="401" mass="43685">MLSGELASRMRKLEREQQARLEKLRAREEKERLVAQRQAERERAREEEIRQRRLAQEAAREAERLWHEEELQVNNGVWWQAALSVVPADEGAARSKGIKRGADKVLLPPSVGAELMRQDAPKNGAQLFELHPEQASAASGAGVSGRLTVTYRRLLKGVYARLQPAVAEFQKEVGGDVREVLEAALARHSTLSEGDWLTAAHAGRSYELRVQKLHPAAAVSVIDTEMEAEVEPSIETQARLLAAEQEERLRQEELARVAAEREAQARAEAEAAEAAQAAAAAIEEQRADDHERRRQASAAELRPEPPLGEPGVATCVVRLPDGRRCAQRFRGSDPLGQLFAWVDAQGGGGAGFGPYNLVAMYPRRVVSLGGGTLAEAGLAGGQETLVLEPAGGLDAQQAAQR</sequence>
<dbReference type="InterPro" id="IPR004854">
    <property type="entry name" value="Ufd1-like"/>
</dbReference>
<dbReference type="SUPFAM" id="SSF54236">
    <property type="entry name" value="Ubiquitin-like"/>
    <property type="match status" value="1"/>
</dbReference>
<keyword evidence="5" id="KW-1185">Reference proteome</keyword>
<dbReference type="InterPro" id="IPR029071">
    <property type="entry name" value="Ubiquitin-like_domsf"/>
</dbReference>
<evidence type="ECO:0000256" key="2">
    <source>
        <dbReference type="SAM" id="MobiDB-lite"/>
    </source>
</evidence>
<dbReference type="SMART" id="SM00166">
    <property type="entry name" value="UBX"/>
    <property type="match status" value="1"/>
</dbReference>
<dbReference type="GO" id="GO:0034098">
    <property type="term" value="C:VCP-NPL4-UFD1 AAA ATPase complex"/>
    <property type="evidence" value="ECO:0007669"/>
    <property type="project" value="TreeGrafter"/>
</dbReference>
<feature type="compositionally biased region" description="Basic and acidic residues" evidence="2">
    <location>
        <begin position="283"/>
        <end position="294"/>
    </location>
</feature>
<dbReference type="PROSITE" id="PS50033">
    <property type="entry name" value="UBX"/>
    <property type="match status" value="1"/>
</dbReference>
<dbReference type="Gene3D" id="3.10.20.90">
    <property type="entry name" value="Phosphatidylinositol 3-kinase Catalytic Subunit, Chain A, domain 1"/>
    <property type="match status" value="1"/>
</dbReference>
<reference evidence="4 5" key="1">
    <citation type="journal article" date="2024" name="Nat. Commun.">
        <title>Phylogenomics reveals the evolutionary origins of lichenization in chlorophyte algae.</title>
        <authorList>
            <person name="Puginier C."/>
            <person name="Libourel C."/>
            <person name="Otte J."/>
            <person name="Skaloud P."/>
            <person name="Haon M."/>
            <person name="Grisel S."/>
            <person name="Petersen M."/>
            <person name="Berrin J.G."/>
            <person name="Delaux P.M."/>
            <person name="Dal Grande F."/>
            <person name="Keller J."/>
        </authorList>
    </citation>
    <scope>NUCLEOTIDE SEQUENCE [LARGE SCALE GENOMIC DNA]</scope>
    <source>
        <strain evidence="4 5">SAG 245.80</strain>
    </source>
</reference>
<dbReference type="EMBL" id="JALJOU010000036">
    <property type="protein sequence ID" value="KAK9833421.1"/>
    <property type="molecule type" value="Genomic_DNA"/>
</dbReference>
<name>A0AAW1RIV4_9CHLO</name>
<dbReference type="InterPro" id="IPR001012">
    <property type="entry name" value="UBX_dom"/>
</dbReference>
<dbReference type="CDD" id="cd01767">
    <property type="entry name" value="UBX"/>
    <property type="match status" value="1"/>
</dbReference>
<accession>A0AAW1RIV4</accession>
<dbReference type="GO" id="GO:0036503">
    <property type="term" value="P:ERAD pathway"/>
    <property type="evidence" value="ECO:0007669"/>
    <property type="project" value="TreeGrafter"/>
</dbReference>
<evidence type="ECO:0000256" key="1">
    <source>
        <dbReference type="SAM" id="Coils"/>
    </source>
</evidence>
<feature type="region of interest" description="Disordered" evidence="2">
    <location>
        <begin position="275"/>
        <end position="312"/>
    </location>
</feature>
<comment type="caution">
    <text evidence="4">The sequence shown here is derived from an EMBL/GenBank/DDBJ whole genome shotgun (WGS) entry which is preliminary data.</text>
</comment>
<feature type="domain" description="UBX" evidence="3">
    <location>
        <begin position="317"/>
        <end position="386"/>
    </location>
</feature>
<dbReference type="InterPro" id="IPR055418">
    <property type="entry name" value="UFD1_N2"/>
</dbReference>
<dbReference type="GO" id="GO:0031593">
    <property type="term" value="F:polyubiquitin modification-dependent protein binding"/>
    <property type="evidence" value="ECO:0007669"/>
    <property type="project" value="TreeGrafter"/>
</dbReference>
<dbReference type="PANTHER" id="PTHR12555">
    <property type="entry name" value="UBIQUITIN FUSION DEGRADATON PROTEIN 1"/>
    <property type="match status" value="1"/>
</dbReference>
<dbReference type="Pfam" id="PF00789">
    <property type="entry name" value="UBX"/>
    <property type="match status" value="1"/>
</dbReference>
<dbReference type="Pfam" id="PF24842">
    <property type="entry name" value="UFD1_N2"/>
    <property type="match status" value="1"/>
</dbReference>
<dbReference type="Proteomes" id="UP001445335">
    <property type="component" value="Unassembled WGS sequence"/>
</dbReference>
<gene>
    <name evidence="4" type="ORF">WJX81_003671</name>
</gene>
<feature type="coiled-coil region" evidence="1">
    <location>
        <begin position="7"/>
        <end position="65"/>
    </location>
</feature>
<evidence type="ECO:0000313" key="4">
    <source>
        <dbReference type="EMBL" id="KAK9833421.1"/>
    </source>
</evidence>
<dbReference type="Gene3D" id="3.10.330.10">
    <property type="match status" value="1"/>
</dbReference>
<dbReference type="PANTHER" id="PTHR12555:SF13">
    <property type="entry name" value="UBIQUITIN RECOGNITION FACTOR IN ER-ASSOCIATED DEGRADATION PROTEIN 1"/>
    <property type="match status" value="1"/>
</dbReference>
<keyword evidence="1" id="KW-0175">Coiled coil</keyword>
<dbReference type="AlphaFoldDB" id="A0AAW1RIV4"/>
<proteinExistence type="predicted"/>
<evidence type="ECO:0000313" key="5">
    <source>
        <dbReference type="Proteomes" id="UP001445335"/>
    </source>
</evidence>
<dbReference type="GO" id="GO:0006511">
    <property type="term" value="P:ubiquitin-dependent protein catabolic process"/>
    <property type="evidence" value="ECO:0007669"/>
    <property type="project" value="InterPro"/>
</dbReference>
<organism evidence="4 5">
    <name type="scientific">Elliptochloris bilobata</name>
    <dbReference type="NCBI Taxonomy" id="381761"/>
    <lineage>
        <taxon>Eukaryota</taxon>
        <taxon>Viridiplantae</taxon>
        <taxon>Chlorophyta</taxon>
        <taxon>core chlorophytes</taxon>
        <taxon>Trebouxiophyceae</taxon>
        <taxon>Trebouxiophyceae incertae sedis</taxon>
        <taxon>Elliptochloris clade</taxon>
        <taxon>Elliptochloris</taxon>
    </lineage>
</organism>
<evidence type="ECO:0000259" key="3">
    <source>
        <dbReference type="PROSITE" id="PS50033"/>
    </source>
</evidence>